<dbReference type="InterPro" id="IPR023395">
    <property type="entry name" value="MCP_dom_sf"/>
</dbReference>
<proteinExistence type="inferred from homology"/>
<dbReference type="Proteomes" id="UP000283383">
    <property type="component" value="Unassembled WGS sequence"/>
</dbReference>
<protein>
    <recommendedName>
        <fullName evidence="13">C-CAP/cofactor C-like domain-containing protein</fullName>
    </recommendedName>
</protein>
<comment type="similarity">
    <text evidence="2">Belongs to the mitochondrial carrier (TC 2.A.29) family.</text>
</comment>
<dbReference type="GO" id="GO:0006843">
    <property type="term" value="P:mitochondrial citrate transmembrane transport"/>
    <property type="evidence" value="ECO:0007669"/>
    <property type="project" value="TreeGrafter"/>
</dbReference>
<feature type="domain" description="C-CAP/cofactor C-like" evidence="13">
    <location>
        <begin position="756"/>
        <end position="881"/>
    </location>
</feature>
<dbReference type="FunFam" id="1.50.40.10:FF:000064">
    <property type="entry name" value="Mitochondrial tricarboxylate transporter (Ctp)"/>
    <property type="match status" value="1"/>
</dbReference>
<dbReference type="GO" id="GO:0030001">
    <property type="term" value="P:metal ion transport"/>
    <property type="evidence" value="ECO:0007669"/>
    <property type="project" value="InterPro"/>
</dbReference>
<dbReference type="PANTHER" id="PTHR45788">
    <property type="entry name" value="SUCCINATE/FUMARATE MITOCHONDRIAL TRANSPORTER-RELATED"/>
    <property type="match status" value="1"/>
</dbReference>
<dbReference type="GO" id="GO:0071913">
    <property type="term" value="F:citrate secondary active transmembrane transporter activity"/>
    <property type="evidence" value="ECO:0007669"/>
    <property type="project" value="TreeGrafter"/>
</dbReference>
<dbReference type="PANTHER" id="PTHR45788:SF4">
    <property type="entry name" value="TRICARBOXYLATE TRANSPORT PROTEIN, MITOCHONDRIAL"/>
    <property type="match status" value="1"/>
</dbReference>
<organism evidence="14 15">
    <name type="scientific">Golovinomyces cichoracearum</name>
    <dbReference type="NCBI Taxonomy" id="62708"/>
    <lineage>
        <taxon>Eukaryota</taxon>
        <taxon>Fungi</taxon>
        <taxon>Dikarya</taxon>
        <taxon>Ascomycota</taxon>
        <taxon>Pezizomycotina</taxon>
        <taxon>Leotiomycetes</taxon>
        <taxon>Erysiphales</taxon>
        <taxon>Erysiphaceae</taxon>
        <taxon>Golovinomyces</taxon>
    </lineage>
</organism>
<dbReference type="SUPFAM" id="SSF103506">
    <property type="entry name" value="Mitochondrial carrier"/>
    <property type="match status" value="1"/>
</dbReference>
<dbReference type="InterPro" id="IPR018108">
    <property type="entry name" value="MCP_transmembrane"/>
</dbReference>
<dbReference type="GO" id="GO:0007034">
    <property type="term" value="P:vacuolar transport"/>
    <property type="evidence" value="ECO:0007669"/>
    <property type="project" value="InterPro"/>
</dbReference>
<dbReference type="STRING" id="62708.A0A420HRU2"/>
<dbReference type="InterPro" id="IPR038397">
    <property type="entry name" value="TBCC_N_sf"/>
</dbReference>
<feature type="repeat" description="Solcar" evidence="11">
    <location>
        <begin position="96"/>
        <end position="182"/>
    </location>
</feature>
<dbReference type="InterPro" id="IPR016098">
    <property type="entry name" value="CAP/MinC_C"/>
</dbReference>
<keyword evidence="15" id="KW-1185">Reference proteome</keyword>
<sequence length="926" mass="101271">MSSARSQNEMPSVLRSIIAGSTAGAVEIGPVAKTRIQLNRRLKASAKLPWPPYGKAWYAGCTTLIIGNSLKAGIRFVAFDQYKALLQDSNGNISGPRIVIAGFWAGVTESLLAVTPFESIKTTLIDDQKNARPRMRGFIDALPIIARERGIRGFFQGFVPTTARQSANSAVRLGSYAFLRQLAQSYIEPGEKLGALSTFGIGGTAGFITVYATQPLDTIKTRMQGIEARNIYKNSFMCAGMIAKNEGILTFWSGAMPRLISPNEDDSPIHQSAAPSPPPSFRSRASSMAPRKQADSPVDPNLAETFDPVGSDSEDENEDESRQRLIRSEPPAIERPANETTSNSDGLRPTVPRTDTRLSSLTPTRTTGRVYGGGSGSDGVFANLSAKPESGEKLNEHPPTYEQAAADSAPPYWETTIRAPGLAGPDEVYVEGLPVGSVFSFIWNGMISMSFQLVGFLLTYLLHTTHAAKNGSRAGLGITLIQYGFYMKGSSGNTASSPMDDGSPQYEEPSDPNSHEFDVDQLNGSGIESGGSKGWTSVASSEWMAYILMIVGWFVLIRANMAHVGKQPDFLDSLNHNQPGNCQTRQEKFDLYFQGESSHLEEEIYRLEEFSPVGGERQDAMDHVLGGITNLSNEVADAKLYTSPYNQRIYLQTINTLNEKLRETMAKIAPSSRFRFKCINKTDSALSSKNTAEWTPARSIPDLAPREEDDLGELPKVSKNYNDEITRSNDAIRKPSFSQAKNIDLSNHHNIHILLPSTASRATSVGSVTHISESVVDMSIPTSSKTPFASLVLRDIKGSLIIAGQVAGAAHITRVVDSIVVVASRQVRMHDCANVKIYLNCTSRPIIEGCKNIQFSPMPQCYMNALDSTQNHWDQVDDFNWLKSEHSPNWKALSEEERLNETIWTKVVAGEQGLGLIDILHKTGLK</sequence>
<keyword evidence="6" id="KW-0677">Repeat</keyword>
<keyword evidence="9" id="KW-0496">Mitochondrion</keyword>
<evidence type="ECO:0000256" key="9">
    <source>
        <dbReference type="ARBA" id="ARBA00023128"/>
    </source>
</evidence>
<evidence type="ECO:0000256" key="4">
    <source>
        <dbReference type="ARBA" id="ARBA00022448"/>
    </source>
</evidence>
<evidence type="ECO:0000256" key="1">
    <source>
        <dbReference type="ARBA" id="ARBA00004448"/>
    </source>
</evidence>
<evidence type="ECO:0000256" key="7">
    <source>
        <dbReference type="ARBA" id="ARBA00022792"/>
    </source>
</evidence>
<reference evidence="14 15" key="1">
    <citation type="journal article" date="2018" name="BMC Genomics">
        <title>Comparative genome analyses reveal sequence features reflecting distinct modes of host-adaptation between dicot and monocot powdery mildew.</title>
        <authorList>
            <person name="Wu Y."/>
            <person name="Ma X."/>
            <person name="Pan Z."/>
            <person name="Kale S.D."/>
            <person name="Song Y."/>
            <person name="King H."/>
            <person name="Zhang Q."/>
            <person name="Presley C."/>
            <person name="Deng X."/>
            <person name="Wei C.I."/>
            <person name="Xiao S."/>
        </authorList>
    </citation>
    <scope>NUCLEOTIDE SEQUENCE [LARGE SCALE GENOMIC DNA]</scope>
    <source>
        <strain evidence="14">UMSG3</strain>
    </source>
</reference>
<dbReference type="AlphaFoldDB" id="A0A420HRU2"/>
<dbReference type="Gene3D" id="1.50.40.10">
    <property type="entry name" value="Mitochondrial carrier domain"/>
    <property type="match status" value="1"/>
</dbReference>
<comment type="similarity">
    <text evidence="3">Belongs to the TBCC family.</text>
</comment>
<dbReference type="Gene3D" id="1.20.58.1250">
    <property type="entry name" value="Tubulin Binding Cofactor C, N-terminal domain"/>
    <property type="match status" value="1"/>
</dbReference>
<evidence type="ECO:0000256" key="12">
    <source>
        <dbReference type="SAM" id="MobiDB-lite"/>
    </source>
</evidence>
<evidence type="ECO:0000256" key="2">
    <source>
        <dbReference type="ARBA" id="ARBA00006375"/>
    </source>
</evidence>
<dbReference type="PROSITE" id="PS50920">
    <property type="entry name" value="SOLCAR"/>
    <property type="match status" value="2"/>
</dbReference>
<evidence type="ECO:0000256" key="3">
    <source>
        <dbReference type="ARBA" id="ARBA00008848"/>
    </source>
</evidence>
<dbReference type="InterPro" id="IPR012945">
    <property type="entry name" value="Tubulin-bd_cofactor_C_dom"/>
</dbReference>
<feature type="region of interest" description="Disordered" evidence="12">
    <location>
        <begin position="494"/>
        <end position="533"/>
    </location>
</feature>
<dbReference type="GO" id="GO:0005743">
    <property type="term" value="C:mitochondrial inner membrane"/>
    <property type="evidence" value="ECO:0007669"/>
    <property type="project" value="UniProtKB-SubCell"/>
</dbReference>
<keyword evidence="5 11" id="KW-0812">Transmembrane</keyword>
<evidence type="ECO:0000313" key="14">
    <source>
        <dbReference type="EMBL" id="RKF60150.1"/>
    </source>
</evidence>
<dbReference type="Pfam" id="PF07986">
    <property type="entry name" value="TBCC"/>
    <property type="match status" value="1"/>
</dbReference>
<dbReference type="PROSITE" id="PS51329">
    <property type="entry name" value="C_CAP_COFACTOR_C"/>
    <property type="match status" value="1"/>
</dbReference>
<dbReference type="InterPro" id="IPR049563">
    <property type="entry name" value="TXTP-like"/>
</dbReference>
<dbReference type="Pfam" id="PF10176">
    <property type="entry name" value="NEDD4_Bsd2"/>
    <property type="match status" value="1"/>
</dbReference>
<comment type="subcellular location">
    <subcellularLocation>
        <location evidence="1">Mitochondrion inner membrane</location>
        <topology evidence="1">Multi-pass membrane protein</topology>
    </subcellularLocation>
</comment>
<name>A0A420HRU2_9PEZI</name>
<evidence type="ECO:0000256" key="11">
    <source>
        <dbReference type="PROSITE-ProRule" id="PRU00282"/>
    </source>
</evidence>
<evidence type="ECO:0000256" key="8">
    <source>
        <dbReference type="ARBA" id="ARBA00022989"/>
    </source>
</evidence>
<gene>
    <name evidence="14" type="ORF">GcM3_168001</name>
</gene>
<accession>A0A420HRU2</accession>
<feature type="compositionally biased region" description="Low complexity" evidence="12">
    <location>
        <begin position="281"/>
        <end position="291"/>
    </location>
</feature>
<dbReference type="InterPro" id="IPR017901">
    <property type="entry name" value="C-CAP_CF_C-like"/>
</dbReference>
<evidence type="ECO:0000259" key="13">
    <source>
        <dbReference type="PROSITE" id="PS51329"/>
    </source>
</evidence>
<comment type="caution">
    <text evidence="14">The sequence shown here is derived from an EMBL/GenBank/DDBJ whole genome shotgun (WGS) entry which is preliminary data.</text>
</comment>
<dbReference type="InterPro" id="IPR019325">
    <property type="entry name" value="NEDD4/Bsd2"/>
</dbReference>
<evidence type="ECO:0000256" key="10">
    <source>
        <dbReference type="ARBA" id="ARBA00023136"/>
    </source>
</evidence>
<keyword evidence="10 11" id="KW-0472">Membrane</keyword>
<dbReference type="Gene3D" id="2.160.20.70">
    <property type="match status" value="1"/>
</dbReference>
<dbReference type="CDD" id="cd22212">
    <property type="entry name" value="NDFIP-like"/>
    <property type="match status" value="1"/>
</dbReference>
<keyword evidence="7" id="KW-0999">Mitochondrion inner membrane</keyword>
<keyword evidence="8" id="KW-1133">Transmembrane helix</keyword>
<evidence type="ECO:0000313" key="15">
    <source>
        <dbReference type="Proteomes" id="UP000283383"/>
    </source>
</evidence>
<evidence type="ECO:0000256" key="6">
    <source>
        <dbReference type="ARBA" id="ARBA00022737"/>
    </source>
</evidence>
<evidence type="ECO:0000256" key="5">
    <source>
        <dbReference type="ARBA" id="ARBA00022692"/>
    </source>
</evidence>
<dbReference type="Pfam" id="PF00153">
    <property type="entry name" value="Mito_carr"/>
    <property type="match status" value="2"/>
</dbReference>
<feature type="region of interest" description="Disordered" evidence="12">
    <location>
        <begin position="262"/>
        <end position="376"/>
    </location>
</feature>
<keyword evidence="4" id="KW-0813">Transport</keyword>
<feature type="repeat" description="Solcar" evidence="11">
    <location>
        <begin position="193"/>
        <end position="279"/>
    </location>
</feature>
<feature type="compositionally biased region" description="Low complexity" evidence="12">
    <location>
        <begin position="357"/>
        <end position="369"/>
    </location>
</feature>
<dbReference type="EMBL" id="MCBQ01016836">
    <property type="protein sequence ID" value="RKF60150.1"/>
    <property type="molecule type" value="Genomic_DNA"/>
</dbReference>